<evidence type="ECO:0000313" key="1">
    <source>
        <dbReference type="EMBL" id="ETJ33723.1"/>
    </source>
</evidence>
<dbReference type="AlphaFoldDB" id="W1XTN2"/>
<accession>W1XTN2</accession>
<gene>
    <name evidence="1" type="ORF">Q604_UNBC11836G0001</name>
</gene>
<comment type="caution">
    <text evidence="1">The sequence shown here is derived from an EMBL/GenBank/DDBJ whole genome shotgun (WGS) entry which is preliminary data.</text>
</comment>
<organism evidence="1">
    <name type="scientific">human gut metagenome</name>
    <dbReference type="NCBI Taxonomy" id="408170"/>
    <lineage>
        <taxon>unclassified sequences</taxon>
        <taxon>metagenomes</taxon>
        <taxon>organismal metagenomes</taxon>
    </lineage>
</organism>
<feature type="non-terminal residue" evidence="1">
    <location>
        <position position="1"/>
    </location>
</feature>
<reference evidence="1" key="1">
    <citation type="submission" date="2013-12" db="EMBL/GenBank/DDBJ databases">
        <title>A Varibaculum cambriense genome reconstructed from a premature infant gut community with otherwise low bacterial novelty that shifts toward anaerobic metabolism during the third week of life.</title>
        <authorList>
            <person name="Brown C.T."/>
            <person name="Sharon I."/>
            <person name="Thomas B.C."/>
            <person name="Castelle C.J."/>
            <person name="Morowitz M.J."/>
            <person name="Banfield J.F."/>
        </authorList>
    </citation>
    <scope>NUCLEOTIDE SEQUENCE</scope>
</reference>
<protein>
    <submittedName>
        <fullName evidence="1">3-hydroxybutyryl-CoA dehydratase</fullName>
    </submittedName>
</protein>
<proteinExistence type="predicted"/>
<dbReference type="SUPFAM" id="SSF52096">
    <property type="entry name" value="ClpP/crotonase"/>
    <property type="match status" value="1"/>
</dbReference>
<dbReference type="EMBL" id="AZMM01011836">
    <property type="protein sequence ID" value="ETJ33723.1"/>
    <property type="molecule type" value="Genomic_DNA"/>
</dbReference>
<name>W1XTN2_9ZZZZ</name>
<dbReference type="InterPro" id="IPR029045">
    <property type="entry name" value="ClpP/crotonase-like_dom_sf"/>
</dbReference>
<sequence>VALEDLMNEAKKMASNIIANAPVAVKLCKDAINRGMQVGIDFSSNWLNFIYCEFSNHLLY</sequence>